<feature type="compositionally biased region" description="Pro residues" evidence="1">
    <location>
        <begin position="20"/>
        <end position="31"/>
    </location>
</feature>
<gene>
    <name evidence="2" type="ORF">VPAL9027_02723</name>
</gene>
<sequence length="56" mass="6518">MNKTYQNHPDKPSQDTPRPNDQPCPEQPSNPTPNREIIKDNPLPDAIEPKVDWERK</sequence>
<dbReference type="Proteomes" id="UP000189475">
    <property type="component" value="Unassembled WGS sequence"/>
</dbReference>
<dbReference type="RefSeq" id="WP_159439151.1">
    <property type="nucleotide sequence ID" value="NZ_AP024888.1"/>
</dbReference>
<feature type="region of interest" description="Disordered" evidence="1">
    <location>
        <begin position="1"/>
        <end position="56"/>
    </location>
</feature>
<proteinExistence type="predicted"/>
<evidence type="ECO:0000313" key="3">
    <source>
        <dbReference type="Proteomes" id="UP000189475"/>
    </source>
</evidence>
<protein>
    <submittedName>
        <fullName evidence="2">Uncharacterized protein</fullName>
    </submittedName>
</protein>
<evidence type="ECO:0000313" key="2">
    <source>
        <dbReference type="EMBL" id="SJL84726.1"/>
    </source>
</evidence>
<dbReference type="AlphaFoldDB" id="A0A1R4B758"/>
<accession>A0A1R4B758</accession>
<name>A0A1R4B758_9VIBR</name>
<dbReference type="STRING" id="1918946.VPAL9027_02723"/>
<reference evidence="2 3" key="1">
    <citation type="submission" date="2017-02" db="EMBL/GenBank/DDBJ databases">
        <authorList>
            <person name="Peterson S.W."/>
        </authorList>
    </citation>
    <scope>NUCLEOTIDE SEQUENCE [LARGE SCALE GENOMIC DNA]</scope>
    <source>
        <strain evidence="2 3">CECT 9027</strain>
    </source>
</reference>
<organism evidence="2 3">
    <name type="scientific">Vibrio palustris</name>
    <dbReference type="NCBI Taxonomy" id="1918946"/>
    <lineage>
        <taxon>Bacteria</taxon>
        <taxon>Pseudomonadati</taxon>
        <taxon>Pseudomonadota</taxon>
        <taxon>Gammaproteobacteria</taxon>
        <taxon>Vibrionales</taxon>
        <taxon>Vibrionaceae</taxon>
        <taxon>Vibrio</taxon>
    </lineage>
</organism>
<keyword evidence="3" id="KW-1185">Reference proteome</keyword>
<dbReference type="EMBL" id="FUFT01000005">
    <property type="protein sequence ID" value="SJL84726.1"/>
    <property type="molecule type" value="Genomic_DNA"/>
</dbReference>
<feature type="compositionally biased region" description="Basic and acidic residues" evidence="1">
    <location>
        <begin position="47"/>
        <end position="56"/>
    </location>
</feature>
<evidence type="ECO:0000256" key="1">
    <source>
        <dbReference type="SAM" id="MobiDB-lite"/>
    </source>
</evidence>